<sequence length="981" mass="103105">MSRLSLLSCSAIVACAVSISATACAQDAREFNIPAGPLRDALNLFATQSDRQIFFSGDLVVGLRTEGLSGRFTAQDALARLLSGTGLSPSEVRPGVIFLRRADTAGPRAEVTTQVEDIIVTGSLLKSSGPMSSPVVMLDRDALDARGFATVAEAVTALPQNYAGSATPGVQLANSDTQGSNRVAATGVNLRGLGPASTLVLVNGRRMAGTGFRGDFSDISAMPSAAVERVDVLLDGASALYGADAVAGVVNVIMRRSFDGLETRLRASAAEGGAEDLVGSVVGGRSWSSGSAYLAYEVQTINALNSQDRPYTADGDLRPFGGTDRRLTFSAPGNLVVFNPATASYISQFAIRPNASGSAQSAADFVAGSANLQAPSLGADLLPGVERQAAYGAVRQQIGDRLELTADARYNKRNIEYAGPASIGLMTVTASNPFFISPTGAASQMVGYSFVRDLGNPRQSLGSESFGVTAGASYDLGARWSLEGYVSFAGEKGSVRVPERVNTRFLNEALGVTPDDAATAYSAARDGYFNPYGTGTANSATVLDFISSGFSETSDRSRASSANLLVQGPIFALPGGDVQLAVGAQARRETFQASSTTFSSTPAPVSTSTPERARNIEAVFAEARIPIVGADNARPGVRSLELSLAGRFEDYSDFGTTTNPKVGITWSPVDGLALRSSWGTSFRAASLPQIHDNPAISATFFARADGSRALALQLGGGNPDLKPETAETFTIGADFRRRNRLTLSANYFDTRFTDRIARPVAENLSGVLTDPNLVNFVTLVRPTDNAADLALVQSYLSRPAFTAGGLYPATNYAAIVDARWVNTGAVRVRGFDLSGRVPTVLGLANLSIDGSASYILEYETRSTPTAPVREVSGLIGFPVKFRSRLGATWTDGAFAASLHWNHVDAYEDRAGVRIDAWDTADAQASWNPETGALAGLRISLTVQNLLDEDPPFYDAASGFGFDPGQGSLLGRVVALQLVKRW</sequence>
<protein>
    <submittedName>
        <fullName evidence="14">Outer membrane receptor protein involved in Fe transport</fullName>
    </submittedName>
</protein>
<dbReference type="InterPro" id="IPR039426">
    <property type="entry name" value="TonB-dep_rcpt-like"/>
</dbReference>
<dbReference type="GO" id="GO:0006826">
    <property type="term" value="P:iron ion transport"/>
    <property type="evidence" value="ECO:0007669"/>
    <property type="project" value="UniProtKB-KW"/>
</dbReference>
<keyword evidence="2 10" id="KW-0813">Transport</keyword>
<comment type="caution">
    <text evidence="14">The sequence shown here is derived from an EMBL/GenBank/DDBJ whole genome shotgun (WGS) entry which is preliminary data.</text>
</comment>
<dbReference type="Gene3D" id="2.40.170.20">
    <property type="entry name" value="TonB-dependent receptor, beta-barrel domain"/>
    <property type="match status" value="1"/>
</dbReference>
<evidence type="ECO:0000256" key="1">
    <source>
        <dbReference type="ARBA" id="ARBA00004571"/>
    </source>
</evidence>
<organism evidence="14 15">
    <name type="scientific">Brevundimonas vesicularis</name>
    <name type="common">Pseudomonas vesicularis</name>
    <dbReference type="NCBI Taxonomy" id="41276"/>
    <lineage>
        <taxon>Bacteria</taxon>
        <taxon>Pseudomonadati</taxon>
        <taxon>Pseudomonadota</taxon>
        <taxon>Alphaproteobacteria</taxon>
        <taxon>Caulobacterales</taxon>
        <taxon>Caulobacteraceae</taxon>
        <taxon>Brevundimonas</taxon>
    </lineage>
</organism>
<keyword evidence="14" id="KW-0675">Receptor</keyword>
<keyword evidence="4" id="KW-0410">Iron transport</keyword>
<dbReference type="Pfam" id="PF07660">
    <property type="entry name" value="STN"/>
    <property type="match status" value="1"/>
</dbReference>
<evidence type="ECO:0000256" key="12">
    <source>
        <dbReference type="SAM" id="SignalP"/>
    </source>
</evidence>
<keyword evidence="6" id="KW-0408">Iron</keyword>
<dbReference type="InterPro" id="IPR037066">
    <property type="entry name" value="Plug_dom_sf"/>
</dbReference>
<evidence type="ECO:0000256" key="10">
    <source>
        <dbReference type="PROSITE-ProRule" id="PRU01360"/>
    </source>
</evidence>
<evidence type="ECO:0000256" key="7">
    <source>
        <dbReference type="ARBA" id="ARBA00023077"/>
    </source>
</evidence>
<keyword evidence="9 10" id="KW-0998">Cell outer membrane</keyword>
<proteinExistence type="inferred from homology"/>
<comment type="similarity">
    <text evidence="10 11">Belongs to the TonB-dependent receptor family.</text>
</comment>
<keyword evidence="8 10" id="KW-0472">Membrane</keyword>
<evidence type="ECO:0000256" key="6">
    <source>
        <dbReference type="ARBA" id="ARBA00023004"/>
    </source>
</evidence>
<evidence type="ECO:0000256" key="4">
    <source>
        <dbReference type="ARBA" id="ARBA00022496"/>
    </source>
</evidence>
<dbReference type="Proteomes" id="UP000556201">
    <property type="component" value="Unassembled WGS sequence"/>
</dbReference>
<evidence type="ECO:0000256" key="9">
    <source>
        <dbReference type="ARBA" id="ARBA00023237"/>
    </source>
</evidence>
<evidence type="ECO:0000256" key="11">
    <source>
        <dbReference type="RuleBase" id="RU003357"/>
    </source>
</evidence>
<keyword evidence="4" id="KW-0406">Ion transport</keyword>
<evidence type="ECO:0000256" key="3">
    <source>
        <dbReference type="ARBA" id="ARBA00022452"/>
    </source>
</evidence>
<dbReference type="EMBL" id="JACHLJ010000003">
    <property type="protein sequence ID" value="MBB5772535.1"/>
    <property type="molecule type" value="Genomic_DNA"/>
</dbReference>
<feature type="domain" description="Secretin/TonB short N-terminal" evidence="13">
    <location>
        <begin position="51"/>
        <end position="102"/>
    </location>
</feature>
<evidence type="ECO:0000259" key="13">
    <source>
        <dbReference type="SMART" id="SM00965"/>
    </source>
</evidence>
<dbReference type="RefSeq" id="WP_184279846.1">
    <property type="nucleotide sequence ID" value="NZ_JACHLJ010000003.1"/>
</dbReference>
<evidence type="ECO:0000256" key="8">
    <source>
        <dbReference type="ARBA" id="ARBA00023136"/>
    </source>
</evidence>
<dbReference type="Pfam" id="PF07715">
    <property type="entry name" value="Plug"/>
    <property type="match status" value="1"/>
</dbReference>
<dbReference type="SUPFAM" id="SSF56935">
    <property type="entry name" value="Porins"/>
    <property type="match status" value="1"/>
</dbReference>
<dbReference type="InterPro" id="IPR012910">
    <property type="entry name" value="Plug_dom"/>
</dbReference>
<evidence type="ECO:0000256" key="5">
    <source>
        <dbReference type="ARBA" id="ARBA00022692"/>
    </source>
</evidence>
<evidence type="ECO:0000313" key="14">
    <source>
        <dbReference type="EMBL" id="MBB5772535.1"/>
    </source>
</evidence>
<dbReference type="PANTHER" id="PTHR47234">
    <property type="match status" value="1"/>
</dbReference>
<dbReference type="Pfam" id="PF00593">
    <property type="entry name" value="TonB_dep_Rec_b-barrel"/>
    <property type="match status" value="1"/>
</dbReference>
<dbReference type="Gene3D" id="2.170.130.10">
    <property type="entry name" value="TonB-dependent receptor, plug domain"/>
    <property type="match status" value="1"/>
</dbReference>
<comment type="subcellular location">
    <subcellularLocation>
        <location evidence="1 10">Cell outer membrane</location>
        <topology evidence="1 10">Multi-pass membrane protein</topology>
    </subcellularLocation>
</comment>
<reference evidence="14 15" key="1">
    <citation type="submission" date="2020-08" db="EMBL/GenBank/DDBJ databases">
        <title>Functional genomics of gut bacteria from endangered species of beetles.</title>
        <authorList>
            <person name="Carlos-Shanley C."/>
        </authorList>
    </citation>
    <scope>NUCLEOTIDE SEQUENCE [LARGE SCALE GENOMIC DNA]</scope>
    <source>
        <strain evidence="14 15">S00192</strain>
    </source>
</reference>
<dbReference type="InterPro" id="IPR000531">
    <property type="entry name" value="Beta-barrel_TonB"/>
</dbReference>
<dbReference type="PROSITE" id="PS52016">
    <property type="entry name" value="TONB_DEPENDENT_REC_3"/>
    <property type="match status" value="1"/>
</dbReference>
<name>A0A7W9FVV1_BREVE</name>
<dbReference type="AlphaFoldDB" id="A0A7W9FVV1"/>
<keyword evidence="12" id="KW-0732">Signal</keyword>
<dbReference type="GO" id="GO:0009279">
    <property type="term" value="C:cell outer membrane"/>
    <property type="evidence" value="ECO:0007669"/>
    <property type="project" value="UniProtKB-SubCell"/>
</dbReference>
<dbReference type="Gene3D" id="3.55.50.30">
    <property type="match status" value="1"/>
</dbReference>
<dbReference type="PROSITE" id="PS51257">
    <property type="entry name" value="PROKAR_LIPOPROTEIN"/>
    <property type="match status" value="1"/>
</dbReference>
<keyword evidence="5 10" id="KW-0812">Transmembrane</keyword>
<dbReference type="InterPro" id="IPR036942">
    <property type="entry name" value="Beta-barrel_TonB_sf"/>
</dbReference>
<feature type="chain" id="PRO_5030995800" evidence="12">
    <location>
        <begin position="26"/>
        <end position="981"/>
    </location>
</feature>
<keyword evidence="7 11" id="KW-0798">TonB box</keyword>
<keyword evidence="3 10" id="KW-1134">Transmembrane beta strand</keyword>
<evidence type="ECO:0000256" key="2">
    <source>
        <dbReference type="ARBA" id="ARBA00022448"/>
    </source>
</evidence>
<dbReference type="PANTHER" id="PTHR47234:SF1">
    <property type="entry name" value="TONB-DEPENDENT RECEPTOR"/>
    <property type="match status" value="1"/>
</dbReference>
<feature type="signal peptide" evidence="12">
    <location>
        <begin position="1"/>
        <end position="25"/>
    </location>
</feature>
<accession>A0A7W9FVV1</accession>
<evidence type="ECO:0000313" key="15">
    <source>
        <dbReference type="Proteomes" id="UP000556201"/>
    </source>
</evidence>
<dbReference type="SMART" id="SM00965">
    <property type="entry name" value="STN"/>
    <property type="match status" value="1"/>
</dbReference>
<dbReference type="InterPro" id="IPR011662">
    <property type="entry name" value="Secretin/TonB_short_N"/>
</dbReference>
<gene>
    <name evidence="14" type="ORF">HNP47_002551</name>
</gene>